<dbReference type="SUPFAM" id="SSF53850">
    <property type="entry name" value="Periplasmic binding protein-like II"/>
    <property type="match status" value="1"/>
</dbReference>
<evidence type="ECO:0000256" key="1">
    <source>
        <dbReference type="ARBA" id="ARBA00004193"/>
    </source>
</evidence>
<evidence type="ECO:0000256" key="2">
    <source>
        <dbReference type="SAM" id="MobiDB-lite"/>
    </source>
</evidence>
<dbReference type="EMBL" id="JZDQ02000023">
    <property type="protein sequence ID" value="OIJ25622.1"/>
    <property type="molecule type" value="Genomic_DNA"/>
</dbReference>
<dbReference type="PANTHER" id="PTHR30290">
    <property type="entry name" value="PERIPLASMIC BINDING COMPONENT OF ABC TRANSPORTER"/>
    <property type="match status" value="1"/>
</dbReference>
<reference evidence="5" key="1">
    <citation type="submission" date="2016-10" db="EMBL/GenBank/DDBJ databases">
        <title>Draft Genome Sequence of Nocardioides luteus Strain BAFB, an Alkane-Degrading Bacterium Isolated from JP-7 Polluted Soil.</title>
        <authorList>
            <person name="Brown L."/>
            <person name="Ruiz O.N."/>
            <person name="Gunasekera T."/>
        </authorList>
    </citation>
    <scope>NUCLEOTIDE SEQUENCE [LARGE SCALE GENOMIC DNA]</scope>
    <source>
        <strain evidence="5">BAFB</strain>
    </source>
</reference>
<dbReference type="AlphaFoldDB" id="A0A1J4N261"/>
<dbReference type="PROSITE" id="PS51257">
    <property type="entry name" value="PROKAR_LIPOPROTEIN"/>
    <property type="match status" value="1"/>
</dbReference>
<feature type="chain" id="PRO_5038836523" evidence="3">
    <location>
        <begin position="28"/>
        <end position="517"/>
    </location>
</feature>
<dbReference type="InterPro" id="IPR039424">
    <property type="entry name" value="SBP_5"/>
</dbReference>
<dbReference type="CDD" id="cd08491">
    <property type="entry name" value="PBP2_NikA_DppA_OppA_like_12"/>
    <property type="match status" value="1"/>
</dbReference>
<dbReference type="Gene3D" id="3.40.190.10">
    <property type="entry name" value="Periplasmic binding protein-like II"/>
    <property type="match status" value="1"/>
</dbReference>
<evidence type="ECO:0000313" key="5">
    <source>
        <dbReference type="EMBL" id="OIJ25622.1"/>
    </source>
</evidence>
<accession>A0A1J4N261</accession>
<name>A0A1J4N261_9ACTN</name>
<gene>
    <name evidence="5" type="ORF">UG56_016675</name>
</gene>
<feature type="signal peptide" evidence="3">
    <location>
        <begin position="1"/>
        <end position="27"/>
    </location>
</feature>
<dbReference type="InterPro" id="IPR023765">
    <property type="entry name" value="SBP_5_CS"/>
</dbReference>
<dbReference type="Gene3D" id="3.10.105.10">
    <property type="entry name" value="Dipeptide-binding Protein, Domain 3"/>
    <property type="match status" value="1"/>
</dbReference>
<dbReference type="STRING" id="1844.UG56_016675"/>
<evidence type="ECO:0000256" key="3">
    <source>
        <dbReference type="SAM" id="SignalP"/>
    </source>
</evidence>
<dbReference type="GO" id="GO:1904680">
    <property type="term" value="F:peptide transmembrane transporter activity"/>
    <property type="evidence" value="ECO:0007669"/>
    <property type="project" value="TreeGrafter"/>
</dbReference>
<keyword evidence="6" id="KW-1185">Reference proteome</keyword>
<proteinExistence type="predicted"/>
<dbReference type="PROSITE" id="PS01040">
    <property type="entry name" value="SBP_BACTERIAL_5"/>
    <property type="match status" value="1"/>
</dbReference>
<evidence type="ECO:0000313" key="6">
    <source>
        <dbReference type="Proteomes" id="UP000033772"/>
    </source>
</evidence>
<dbReference type="GO" id="GO:0015833">
    <property type="term" value="P:peptide transport"/>
    <property type="evidence" value="ECO:0007669"/>
    <property type="project" value="TreeGrafter"/>
</dbReference>
<dbReference type="Proteomes" id="UP000033772">
    <property type="component" value="Unassembled WGS sequence"/>
</dbReference>
<dbReference type="Pfam" id="PF00496">
    <property type="entry name" value="SBP_bac_5"/>
    <property type="match status" value="1"/>
</dbReference>
<sequence>MNFRPSLRSRCGLASAALMAVSLTLSACGVANSDSAGDAGDTVRIVLPQEPPTLEPCDANLTSTGVVVRSNITEPLVERDPASGELQPLLATEWKQTEPTTWTFTLRDGVKFSDGSAFDAEAAAHSIDRAVNGTFGCNVEGYVFGDDAIEAKAVDATHLEVTTVEPDPILPLRLSFIEVVPASTSDTAKVREPIGTGPYKIEDWQNGTKLTLAVNDTYWGEAPAYKKAEYQWREEGSVRAAMITNNEADIATGLAPEDISGDAAVRYPNNETTALRSTGTYAPLDDIRVRQAINYAIDRESIVDSLFDGYADVASQLVPEGVVGHNPDLEAWPYDPEKAKALIAEAKADGVPTDTKIRLISRNGLFPKVGETVEVVQKALDDIGLNVSIEMMDTAASIEYQSRPFPKNTGPYIILVQHGNQAGDAQFSVDQYMLSDGAQSTFGTAELDAEIKAADKAEGEDRQTAFAEIFADEPEKVSQFAYIAHMTGIIGESDNVEYEPNSATGDEMRVTEMKPAK</sequence>
<comment type="subcellular location">
    <subcellularLocation>
        <location evidence="1">Cell membrane</location>
        <topology evidence="1">Lipid-anchor</topology>
    </subcellularLocation>
</comment>
<evidence type="ECO:0000259" key="4">
    <source>
        <dbReference type="Pfam" id="PF00496"/>
    </source>
</evidence>
<dbReference type="InterPro" id="IPR000914">
    <property type="entry name" value="SBP_5_dom"/>
</dbReference>
<comment type="caution">
    <text evidence="5">The sequence shown here is derived from an EMBL/GenBank/DDBJ whole genome shotgun (WGS) entry which is preliminary data.</text>
</comment>
<feature type="region of interest" description="Disordered" evidence="2">
    <location>
        <begin position="495"/>
        <end position="517"/>
    </location>
</feature>
<feature type="compositionally biased region" description="Basic and acidic residues" evidence="2">
    <location>
        <begin position="506"/>
        <end position="517"/>
    </location>
</feature>
<dbReference type="GO" id="GO:0005886">
    <property type="term" value="C:plasma membrane"/>
    <property type="evidence" value="ECO:0007669"/>
    <property type="project" value="UniProtKB-SubCell"/>
</dbReference>
<protein>
    <submittedName>
        <fullName evidence="5">Peptide ABC transporter substrate-binding protein</fullName>
    </submittedName>
</protein>
<dbReference type="OrthoDB" id="9764591at2"/>
<organism evidence="5 6">
    <name type="scientific">Nocardioides luteus</name>
    <dbReference type="NCBI Taxonomy" id="1844"/>
    <lineage>
        <taxon>Bacteria</taxon>
        <taxon>Bacillati</taxon>
        <taxon>Actinomycetota</taxon>
        <taxon>Actinomycetes</taxon>
        <taxon>Propionibacteriales</taxon>
        <taxon>Nocardioidaceae</taxon>
        <taxon>Nocardioides</taxon>
    </lineage>
</organism>
<feature type="domain" description="Solute-binding protein family 5" evidence="4">
    <location>
        <begin position="85"/>
        <end position="436"/>
    </location>
</feature>
<keyword evidence="3" id="KW-0732">Signal</keyword>